<gene>
    <name evidence="1" type="ORF">UY40_C0012G0011</name>
</gene>
<sequence length="230" mass="26893">MGIPLGAILRTGFYLLNPKTWQILNQLTGELIKDHQSYNWEPYRKTVVMTVGFSGSGKSTLISANQDLCRFFRIQSNIIHDRLNEKFTFLQDDKTTTGPGFWPRQILTRIVRIKILKEVCRKGIPLVLDSCNLQRSERQSRLRLPKKSGYRIIMIHVDCPESELLHRIEKREILNETVGMPRTWLSLYRDIQLPLFDRPTVNEADQLIHFWSGQQRPSEVSSWISWIKEG</sequence>
<comment type="caution">
    <text evidence="1">The sequence shown here is derived from an EMBL/GenBank/DDBJ whole genome shotgun (WGS) entry which is preliminary data.</text>
</comment>
<proteinExistence type="predicted"/>
<dbReference type="STRING" id="1618342.UY40_C0012G0011"/>
<reference evidence="1 2" key="1">
    <citation type="journal article" date="2015" name="Nature">
        <title>rRNA introns, odd ribosomes, and small enigmatic genomes across a large radiation of phyla.</title>
        <authorList>
            <person name="Brown C.T."/>
            <person name="Hug L.A."/>
            <person name="Thomas B.C."/>
            <person name="Sharon I."/>
            <person name="Castelle C.J."/>
            <person name="Singh A."/>
            <person name="Wilkins M.J."/>
            <person name="Williams K.H."/>
            <person name="Banfield J.F."/>
        </authorList>
    </citation>
    <scope>NUCLEOTIDE SEQUENCE [LARGE SCALE GENOMIC DNA]</scope>
</reference>
<dbReference type="AlphaFoldDB" id="A0A0G1YH21"/>
<evidence type="ECO:0000313" key="1">
    <source>
        <dbReference type="EMBL" id="KKW05664.1"/>
    </source>
</evidence>
<evidence type="ECO:0000313" key="2">
    <source>
        <dbReference type="Proteomes" id="UP000034119"/>
    </source>
</evidence>
<dbReference type="Gene3D" id="3.40.50.300">
    <property type="entry name" value="P-loop containing nucleotide triphosphate hydrolases"/>
    <property type="match status" value="1"/>
</dbReference>
<protein>
    <recommendedName>
        <fullName evidence="3">Kinase</fullName>
    </recommendedName>
</protein>
<dbReference type="Proteomes" id="UP000034119">
    <property type="component" value="Unassembled WGS sequence"/>
</dbReference>
<dbReference type="SUPFAM" id="SSF52540">
    <property type="entry name" value="P-loop containing nucleoside triphosphate hydrolases"/>
    <property type="match status" value="1"/>
</dbReference>
<dbReference type="EMBL" id="LCPW01000012">
    <property type="protein sequence ID" value="KKW05664.1"/>
    <property type="molecule type" value="Genomic_DNA"/>
</dbReference>
<evidence type="ECO:0008006" key="3">
    <source>
        <dbReference type="Google" id="ProtNLM"/>
    </source>
</evidence>
<accession>A0A0G1YH21</accession>
<dbReference type="InterPro" id="IPR027417">
    <property type="entry name" value="P-loop_NTPase"/>
</dbReference>
<organism evidence="1 2">
    <name type="scientific">candidate division CPR1 bacterium GW2011_GWC1_49_13</name>
    <dbReference type="NCBI Taxonomy" id="1618342"/>
    <lineage>
        <taxon>Bacteria</taxon>
        <taxon>candidate division CPR1</taxon>
    </lineage>
</organism>
<name>A0A0G1YH21_9BACT</name>
<dbReference type="Pfam" id="PF13671">
    <property type="entry name" value="AAA_33"/>
    <property type="match status" value="1"/>
</dbReference>